<feature type="transmembrane region" description="Helical" evidence="14">
    <location>
        <begin position="312"/>
        <end position="330"/>
    </location>
</feature>
<dbReference type="InterPro" id="IPR029044">
    <property type="entry name" value="Nucleotide-diphossugar_trans"/>
</dbReference>
<reference evidence="17 18" key="1">
    <citation type="journal article" date="2019" name="Int. J. Syst. Evol. Microbiol.">
        <title>The Global Catalogue of Microorganisms (GCM) 10K type strain sequencing project: providing services to taxonomists for standard genome sequencing and annotation.</title>
        <authorList>
            <consortium name="The Broad Institute Genomics Platform"/>
            <consortium name="The Broad Institute Genome Sequencing Center for Infectious Disease"/>
            <person name="Wu L."/>
            <person name="Ma J."/>
        </authorList>
    </citation>
    <scope>NUCLEOTIDE SEQUENCE [LARGE SCALE GENOMIC DNA]</scope>
    <source>
        <strain evidence="17 18">JCM 15933</strain>
    </source>
</reference>
<keyword evidence="12 14" id="KW-0472">Membrane</keyword>
<dbReference type="EMBL" id="BAAAQD010000002">
    <property type="protein sequence ID" value="GAA1505777.1"/>
    <property type="molecule type" value="Genomic_DNA"/>
</dbReference>
<comment type="caution">
    <text evidence="17">The sequence shown here is derived from an EMBL/GenBank/DDBJ whole genome shotgun (WGS) entry which is preliminary data.</text>
</comment>
<dbReference type="SUPFAM" id="SSF53448">
    <property type="entry name" value="Nucleotide-diphospho-sugar transferases"/>
    <property type="match status" value="1"/>
</dbReference>
<keyword evidence="11 14" id="KW-1133">Transmembrane helix</keyword>
<name>A0ABN1ZVX5_9ACTN</name>
<evidence type="ECO:0000259" key="15">
    <source>
        <dbReference type="Pfam" id="PF00535"/>
    </source>
</evidence>
<evidence type="ECO:0000256" key="3">
    <source>
        <dbReference type="ARBA" id="ARBA00004922"/>
    </source>
</evidence>
<evidence type="ECO:0000256" key="1">
    <source>
        <dbReference type="ARBA" id="ARBA00004141"/>
    </source>
</evidence>
<organism evidence="17 18">
    <name type="scientific">Dactylosporangium maewongense</name>
    <dbReference type="NCBI Taxonomy" id="634393"/>
    <lineage>
        <taxon>Bacteria</taxon>
        <taxon>Bacillati</taxon>
        <taxon>Actinomycetota</taxon>
        <taxon>Actinomycetes</taxon>
        <taxon>Micromonosporales</taxon>
        <taxon>Micromonosporaceae</taxon>
        <taxon>Dactylosporangium</taxon>
    </lineage>
</organism>
<evidence type="ECO:0000256" key="5">
    <source>
        <dbReference type="ARBA" id="ARBA00012583"/>
    </source>
</evidence>
<gene>
    <name evidence="17" type="ORF">GCM10009827_019350</name>
</gene>
<evidence type="ECO:0000256" key="12">
    <source>
        <dbReference type="ARBA" id="ARBA00023136"/>
    </source>
</evidence>
<feature type="domain" description="Glycosyltransferase 2-like" evidence="15">
    <location>
        <begin position="26"/>
        <end position="192"/>
    </location>
</feature>
<dbReference type="PANTHER" id="PTHR10859:SF91">
    <property type="entry name" value="DOLICHYL-PHOSPHATE BETA-GLUCOSYLTRANSFERASE"/>
    <property type="match status" value="1"/>
</dbReference>
<comment type="pathway">
    <text evidence="3">Protein modification; protein glycosylation.</text>
</comment>
<evidence type="ECO:0000256" key="8">
    <source>
        <dbReference type="ARBA" id="ARBA00022692"/>
    </source>
</evidence>
<evidence type="ECO:0000313" key="17">
    <source>
        <dbReference type="EMBL" id="GAA1505777.1"/>
    </source>
</evidence>
<dbReference type="InterPro" id="IPR007267">
    <property type="entry name" value="GtrA_DPMS_TM"/>
</dbReference>
<evidence type="ECO:0000259" key="16">
    <source>
        <dbReference type="Pfam" id="PF04138"/>
    </source>
</evidence>
<comment type="subcellular location">
    <subcellularLocation>
        <location evidence="2">Endoplasmic reticulum membrane</location>
        <topology evidence="2">Single-pass membrane protein</topology>
    </subcellularLocation>
    <subcellularLocation>
        <location evidence="1">Membrane</location>
        <topology evidence="1">Multi-pass membrane protein</topology>
    </subcellularLocation>
</comment>
<dbReference type="InterPro" id="IPR035518">
    <property type="entry name" value="DPG_synthase"/>
</dbReference>
<evidence type="ECO:0000256" key="10">
    <source>
        <dbReference type="ARBA" id="ARBA00022968"/>
    </source>
</evidence>
<evidence type="ECO:0000256" key="14">
    <source>
        <dbReference type="SAM" id="Phobius"/>
    </source>
</evidence>
<evidence type="ECO:0000256" key="6">
    <source>
        <dbReference type="ARBA" id="ARBA00022676"/>
    </source>
</evidence>
<evidence type="ECO:0000256" key="9">
    <source>
        <dbReference type="ARBA" id="ARBA00022824"/>
    </source>
</evidence>
<evidence type="ECO:0000256" key="11">
    <source>
        <dbReference type="ARBA" id="ARBA00022989"/>
    </source>
</evidence>
<proteinExistence type="inferred from homology"/>
<feature type="transmembrane region" description="Helical" evidence="14">
    <location>
        <begin position="351"/>
        <end position="373"/>
    </location>
</feature>
<evidence type="ECO:0000313" key="18">
    <source>
        <dbReference type="Proteomes" id="UP001501470"/>
    </source>
</evidence>
<evidence type="ECO:0000256" key="7">
    <source>
        <dbReference type="ARBA" id="ARBA00022679"/>
    </source>
</evidence>
<keyword evidence="7" id="KW-0808">Transferase</keyword>
<keyword evidence="8 14" id="KW-0812">Transmembrane</keyword>
<comment type="catalytic activity">
    <reaction evidence="13">
        <text>a di-trans,poly-cis-dolichyl phosphate + UDP-alpha-D-glucose = a di-trans,poly-cis-dolichyl beta-D-glucosyl phosphate + UDP</text>
        <dbReference type="Rhea" id="RHEA:15401"/>
        <dbReference type="Rhea" id="RHEA-COMP:19498"/>
        <dbReference type="Rhea" id="RHEA-COMP:19502"/>
        <dbReference type="ChEBI" id="CHEBI:57525"/>
        <dbReference type="ChEBI" id="CHEBI:57683"/>
        <dbReference type="ChEBI" id="CHEBI:58223"/>
        <dbReference type="ChEBI" id="CHEBI:58885"/>
        <dbReference type="EC" id="2.4.1.117"/>
    </reaction>
    <physiologicalReaction direction="left-to-right" evidence="13">
        <dbReference type="Rhea" id="RHEA:15402"/>
    </physiologicalReaction>
</comment>
<dbReference type="PANTHER" id="PTHR10859">
    <property type="entry name" value="GLYCOSYL TRANSFERASE"/>
    <property type="match status" value="1"/>
</dbReference>
<feature type="domain" description="GtrA/DPMS transmembrane" evidence="16">
    <location>
        <begin position="287"/>
        <end position="405"/>
    </location>
</feature>
<evidence type="ECO:0000256" key="4">
    <source>
        <dbReference type="ARBA" id="ARBA00006739"/>
    </source>
</evidence>
<dbReference type="Pfam" id="PF00535">
    <property type="entry name" value="Glycos_transf_2"/>
    <property type="match status" value="1"/>
</dbReference>
<dbReference type="Pfam" id="PF04138">
    <property type="entry name" value="GtrA_DPMS_TM"/>
    <property type="match status" value="1"/>
</dbReference>
<evidence type="ECO:0000256" key="2">
    <source>
        <dbReference type="ARBA" id="ARBA00004389"/>
    </source>
</evidence>
<dbReference type="Proteomes" id="UP001501470">
    <property type="component" value="Unassembled WGS sequence"/>
</dbReference>
<comment type="similarity">
    <text evidence="4">Belongs to the glycosyltransferase 2 family.</text>
</comment>
<keyword evidence="18" id="KW-1185">Reference proteome</keyword>
<dbReference type="CDD" id="cd04188">
    <property type="entry name" value="DPG_synthase"/>
    <property type="match status" value="1"/>
</dbReference>
<sequence>MVGMTTTTLPRAATTDVTAASAVLDVVVPVYNEERDLGPCVRRLHAHLSATFPYPFRITVADNASTDGTLAVATTLASELAGVEVLHLTEKGRGRALRAAWDASDAPVLAYMDVDLSTDLNAVLPLVAPLLSGHSDVSIGTRLARGSRVVRGAKRQFISRSYNILLRGTLQVGFSDAQCGFKAIRKDVAEQLLPLVEDTGWFFDTELLVLAQRAGLRIHEVPVDWIDDPDSRVDIVATALADLRGIARLARGLVDGSLPLQSLRSRFGREPLAAAGVPASMPSQLLRFAGVGVLSTVAYLLLFALLRPAAGAQAANFAALLITAVGNTALNRRLTFAVRGTAHAGRHQAQGLLLFALGLALTSGSLVALDAAAPVHPHLLEVAVLVLANLAATVLRFVLMRVWVFRKA</sequence>
<dbReference type="Gene3D" id="3.90.550.10">
    <property type="entry name" value="Spore Coat Polysaccharide Biosynthesis Protein SpsA, Chain A"/>
    <property type="match status" value="1"/>
</dbReference>
<keyword evidence="9" id="KW-0256">Endoplasmic reticulum</keyword>
<evidence type="ECO:0000256" key="13">
    <source>
        <dbReference type="ARBA" id="ARBA00045097"/>
    </source>
</evidence>
<keyword evidence="10" id="KW-0735">Signal-anchor</keyword>
<dbReference type="EC" id="2.4.1.117" evidence="5"/>
<dbReference type="InterPro" id="IPR001173">
    <property type="entry name" value="Glyco_trans_2-like"/>
</dbReference>
<keyword evidence="6" id="KW-0328">Glycosyltransferase</keyword>
<feature type="transmembrane region" description="Helical" evidence="14">
    <location>
        <begin position="379"/>
        <end position="399"/>
    </location>
</feature>
<accession>A0ABN1ZVX5</accession>
<protein>
    <recommendedName>
        <fullName evidence="5">dolichyl-phosphate beta-glucosyltransferase</fullName>
        <ecNumber evidence="5">2.4.1.117</ecNumber>
    </recommendedName>
</protein>